<evidence type="ECO:0000259" key="3">
    <source>
        <dbReference type="Pfam" id="PF01370"/>
    </source>
</evidence>
<organism evidence="4 5">
    <name type="scientific">Cupriavidus basilensis</name>
    <dbReference type="NCBI Taxonomy" id="68895"/>
    <lineage>
        <taxon>Bacteria</taxon>
        <taxon>Pseudomonadati</taxon>
        <taxon>Pseudomonadota</taxon>
        <taxon>Betaproteobacteria</taxon>
        <taxon>Burkholderiales</taxon>
        <taxon>Burkholderiaceae</taxon>
        <taxon>Cupriavidus</taxon>
    </lineage>
</organism>
<feature type="domain" description="NAD-dependent epimerase/dehydratase" evidence="3">
    <location>
        <begin position="4"/>
        <end position="229"/>
    </location>
</feature>
<accession>A0ABT6B1Q2</accession>
<gene>
    <name evidence="4" type="ORF">P3W85_38655</name>
</gene>
<dbReference type="Proteomes" id="UP001216674">
    <property type="component" value="Unassembled WGS sequence"/>
</dbReference>
<comment type="similarity">
    <text evidence="2">Belongs to the NAD(P)-dependent epimerase/dehydratase family.</text>
</comment>
<dbReference type="Gene3D" id="3.40.50.720">
    <property type="entry name" value="NAD(P)-binding Rossmann-like Domain"/>
    <property type="match status" value="1"/>
</dbReference>
<dbReference type="InterPro" id="IPR001509">
    <property type="entry name" value="Epimerase_deHydtase"/>
</dbReference>
<dbReference type="Pfam" id="PF01370">
    <property type="entry name" value="Epimerase"/>
    <property type="match status" value="1"/>
</dbReference>
<dbReference type="SUPFAM" id="SSF51735">
    <property type="entry name" value="NAD(P)-binding Rossmann-fold domains"/>
    <property type="match status" value="1"/>
</dbReference>
<sequence length="305" mass="32085">MKRVLITGGSGFLGAWIIRRLTARGTDVRVFDIHANRGTVADIAGPVAHGLEWQVGDIRDANAVRLAMQGCDGVIHLAGVLTPNCSADPVRGAQINLMGSLNVFEGAHAHGIGQVVYASSAGVYGPLDARHPQPATHYGAFKLAVEGAARAYWHERHIASIGFRPFVVYGPGRETGVSAGPSIACRAAARGEACTIGYTGASGLIYVDDVAQAFEQALLVPAQGASVYNLVGQTTTMDEVMAEIRRQMPGAQLKAEGPPLTIAPGITEDGLDALLPVRLRTGLAQGIAATLDHYRKQDRPDHPST</sequence>
<name>A0ABT6B1Q2_9BURK</name>
<dbReference type="CDD" id="cd08946">
    <property type="entry name" value="SDR_e"/>
    <property type="match status" value="1"/>
</dbReference>
<keyword evidence="5" id="KW-1185">Reference proteome</keyword>
<reference evidence="4 5" key="1">
    <citation type="submission" date="2023-03" db="EMBL/GenBank/DDBJ databases">
        <title>Draft assemblies of triclosan tolerant bacteria isolated from returned activated sludge.</title>
        <authorList>
            <person name="Van Hamelsveld S."/>
        </authorList>
    </citation>
    <scope>NUCLEOTIDE SEQUENCE [LARGE SCALE GENOMIC DNA]</scope>
    <source>
        <strain evidence="4 5">GW210010_S58</strain>
    </source>
</reference>
<evidence type="ECO:0000313" key="5">
    <source>
        <dbReference type="Proteomes" id="UP001216674"/>
    </source>
</evidence>
<evidence type="ECO:0000256" key="2">
    <source>
        <dbReference type="ARBA" id="ARBA00007637"/>
    </source>
</evidence>
<evidence type="ECO:0000313" key="4">
    <source>
        <dbReference type="EMBL" id="MDF3838814.1"/>
    </source>
</evidence>
<proteinExistence type="inferred from homology"/>
<comment type="pathway">
    <text evidence="1">Bacterial outer membrane biogenesis; LPS O-antigen biosynthesis.</text>
</comment>
<comment type="caution">
    <text evidence="4">The sequence shown here is derived from an EMBL/GenBank/DDBJ whole genome shotgun (WGS) entry which is preliminary data.</text>
</comment>
<dbReference type="EMBL" id="JARJLM010000628">
    <property type="protein sequence ID" value="MDF3838814.1"/>
    <property type="molecule type" value="Genomic_DNA"/>
</dbReference>
<dbReference type="RefSeq" id="WP_276268676.1">
    <property type="nucleotide sequence ID" value="NZ_JARJLM010000628.1"/>
</dbReference>
<dbReference type="PANTHER" id="PTHR43000">
    <property type="entry name" value="DTDP-D-GLUCOSE 4,6-DEHYDRATASE-RELATED"/>
    <property type="match status" value="1"/>
</dbReference>
<dbReference type="InterPro" id="IPR036291">
    <property type="entry name" value="NAD(P)-bd_dom_sf"/>
</dbReference>
<protein>
    <submittedName>
        <fullName evidence="4">NAD(P)-dependent oxidoreductase</fullName>
    </submittedName>
</protein>
<evidence type="ECO:0000256" key="1">
    <source>
        <dbReference type="ARBA" id="ARBA00005125"/>
    </source>
</evidence>